<dbReference type="AlphaFoldDB" id="A0A2G5SDX5"/>
<dbReference type="EMBL" id="PDUG01000014">
    <property type="protein sequence ID" value="PIC13295.1"/>
    <property type="molecule type" value="Genomic_DNA"/>
</dbReference>
<keyword evidence="2" id="KW-1185">Reference proteome</keyword>
<proteinExistence type="predicted"/>
<evidence type="ECO:0000313" key="1">
    <source>
        <dbReference type="EMBL" id="PIC13295.1"/>
    </source>
</evidence>
<sequence>MAQSDCSCFSELSKWLRPSQHEEGNDAQHLLQGKSLILLSAYRDFEAFLVEVEIPKCNNANLRPQKF</sequence>
<reference evidence="2" key="1">
    <citation type="submission" date="2017-10" db="EMBL/GenBank/DDBJ databases">
        <title>Rapid genome shrinkage in a self-fertile nematode reveals novel sperm competition proteins.</title>
        <authorList>
            <person name="Yin D."/>
            <person name="Schwarz E.M."/>
            <person name="Thomas C.G."/>
            <person name="Felde R.L."/>
            <person name="Korf I.F."/>
            <person name="Cutter A.D."/>
            <person name="Schartner C.M."/>
            <person name="Ralston E.J."/>
            <person name="Meyer B.J."/>
            <person name="Haag E.S."/>
        </authorList>
    </citation>
    <scope>NUCLEOTIDE SEQUENCE [LARGE SCALE GENOMIC DNA]</scope>
    <source>
        <strain evidence="2">JU1422</strain>
    </source>
</reference>
<accession>A0A2G5SDX5</accession>
<dbReference type="Proteomes" id="UP000230233">
    <property type="component" value="Unassembled WGS sequence"/>
</dbReference>
<evidence type="ECO:0000313" key="2">
    <source>
        <dbReference type="Proteomes" id="UP000230233"/>
    </source>
</evidence>
<name>A0A2G5SDX5_9PELO</name>
<protein>
    <submittedName>
        <fullName evidence="1">Uncharacterized protein</fullName>
    </submittedName>
</protein>
<comment type="caution">
    <text evidence="1">The sequence shown here is derived from an EMBL/GenBank/DDBJ whole genome shotgun (WGS) entry which is preliminary data.</text>
</comment>
<gene>
    <name evidence="1" type="ORF">B9Z55_027918</name>
</gene>
<organism evidence="1 2">
    <name type="scientific">Caenorhabditis nigoni</name>
    <dbReference type="NCBI Taxonomy" id="1611254"/>
    <lineage>
        <taxon>Eukaryota</taxon>
        <taxon>Metazoa</taxon>
        <taxon>Ecdysozoa</taxon>
        <taxon>Nematoda</taxon>
        <taxon>Chromadorea</taxon>
        <taxon>Rhabditida</taxon>
        <taxon>Rhabditina</taxon>
        <taxon>Rhabditomorpha</taxon>
        <taxon>Rhabditoidea</taxon>
        <taxon>Rhabditidae</taxon>
        <taxon>Peloderinae</taxon>
        <taxon>Caenorhabditis</taxon>
    </lineage>
</organism>